<dbReference type="OMA" id="ANTIAWM"/>
<dbReference type="VEuPathDB" id="FungiDB:YALI0_E27533g"/>
<dbReference type="PANTHER" id="PTHR12320:SF1">
    <property type="entry name" value="PROTEIN PHOSPHATASE PTC7 HOMOLOG"/>
    <property type="match status" value="1"/>
</dbReference>
<dbReference type="CDD" id="cd00143">
    <property type="entry name" value="PP2Cc"/>
    <property type="match status" value="1"/>
</dbReference>
<dbReference type="eggNOG" id="KOG1379">
    <property type="taxonomic scope" value="Eukaryota"/>
</dbReference>
<proteinExistence type="inferred from homology"/>
<name>A0A1D8NK75_YARLL</name>
<dbReference type="AlphaFoldDB" id="A0A1D8NK75"/>
<dbReference type="GeneID" id="2912256"/>
<comment type="cofactor">
    <cofactor evidence="1">
        <name>Mg(2+)</name>
        <dbReference type="ChEBI" id="CHEBI:18420"/>
    </cofactor>
</comment>
<dbReference type="PROSITE" id="PS51746">
    <property type="entry name" value="PPM_2"/>
    <property type="match status" value="1"/>
</dbReference>
<protein>
    <recommendedName>
        <fullName evidence="1">Protein phosphatase</fullName>
        <ecNumber evidence="1">3.1.3.16</ecNumber>
    </recommendedName>
</protein>
<keyword evidence="1" id="KW-0479">Metal-binding</keyword>
<sequence>MFRPTRLPRIQLLKPLFSRRFLSYTIAEAYSAKPRPPHQQSKPPAGENRPPTGEDAFFHVSLSKTDSPDSYTYSNTAFGVTDGVGGWAEMGVNSSDFSYYLCHESSNLAVEKAKEIEKEPAFAEKPLASLISPKQLLTNAYNKIVREKTVKAGGSTACIGVAGQDGQVAVANLGDSGFMVFRNGKLAGGSKAQTHAFNTPYQLAIIPDELKRSDERQGLRHIEDTPAMADQFSFTAEPGDVIVLATDGLTDNMSAQDTLKIVNETMLEHGSWIKDDKEGIKSSGEHKGAMDLARRIVLKAKSLSTNKQHLSPFAKEVQQVMKVHYMGGKPDDITVLVVIVNE</sequence>
<dbReference type="KEGG" id="yli:2912256"/>
<dbReference type="Gene3D" id="3.60.40.10">
    <property type="entry name" value="PPM-type phosphatase domain"/>
    <property type="match status" value="1"/>
</dbReference>
<accession>A0A1D8NK75</accession>
<dbReference type="InterPro" id="IPR001932">
    <property type="entry name" value="PPM-type_phosphatase-like_dom"/>
</dbReference>
<evidence type="ECO:0000256" key="1">
    <source>
        <dbReference type="RuleBase" id="RU366020"/>
    </source>
</evidence>
<comment type="similarity">
    <text evidence="1">Belongs to the PP2C family.</text>
</comment>
<keyword evidence="1" id="KW-0904">Protein phosphatase</keyword>
<reference evidence="2 3" key="1">
    <citation type="journal article" date="2016" name="PLoS ONE">
        <title>Sequence Assembly of Yarrowia lipolytica Strain W29/CLIB89 Shows Transposable Element Diversity.</title>
        <authorList>
            <person name="Magnan C."/>
            <person name="Yu J."/>
            <person name="Chang I."/>
            <person name="Jahn E."/>
            <person name="Kanomata Y."/>
            <person name="Wu J."/>
            <person name="Zeller M."/>
            <person name="Oakes M."/>
            <person name="Baldi P."/>
            <person name="Sandmeyer S."/>
        </authorList>
    </citation>
    <scope>NUCLEOTIDE SEQUENCE [LARGE SCALE GENOMIC DNA]</scope>
    <source>
        <strain evidence="3">CLIB89(W29)</strain>
    </source>
</reference>
<keyword evidence="1" id="KW-0460">Magnesium</keyword>
<comment type="catalytic activity">
    <reaction evidence="1">
        <text>O-phospho-L-threonyl-[protein] + H2O = L-threonyl-[protein] + phosphate</text>
        <dbReference type="Rhea" id="RHEA:47004"/>
        <dbReference type="Rhea" id="RHEA-COMP:11060"/>
        <dbReference type="Rhea" id="RHEA-COMP:11605"/>
        <dbReference type="ChEBI" id="CHEBI:15377"/>
        <dbReference type="ChEBI" id="CHEBI:30013"/>
        <dbReference type="ChEBI" id="CHEBI:43474"/>
        <dbReference type="ChEBI" id="CHEBI:61977"/>
        <dbReference type="EC" id="3.1.3.16"/>
    </reaction>
</comment>
<dbReference type="OrthoDB" id="60843at2759"/>
<keyword evidence="1" id="KW-0464">Manganese</keyword>
<organism evidence="2 3">
    <name type="scientific">Yarrowia lipolytica</name>
    <name type="common">Candida lipolytica</name>
    <dbReference type="NCBI Taxonomy" id="4952"/>
    <lineage>
        <taxon>Eukaryota</taxon>
        <taxon>Fungi</taxon>
        <taxon>Dikarya</taxon>
        <taxon>Ascomycota</taxon>
        <taxon>Saccharomycotina</taxon>
        <taxon>Dipodascomycetes</taxon>
        <taxon>Dipodascales</taxon>
        <taxon>Dipodascales incertae sedis</taxon>
        <taxon>Yarrowia</taxon>
    </lineage>
</organism>
<gene>
    <name evidence="2" type="ORF">YALI1_E32445g</name>
</gene>
<keyword evidence="1" id="KW-0378">Hydrolase</keyword>
<dbReference type="PANTHER" id="PTHR12320">
    <property type="entry name" value="PROTEIN PHOSPHATASE 2C"/>
    <property type="match status" value="1"/>
</dbReference>
<comment type="catalytic activity">
    <reaction evidence="1">
        <text>O-phospho-L-seryl-[protein] + H2O = L-seryl-[protein] + phosphate</text>
        <dbReference type="Rhea" id="RHEA:20629"/>
        <dbReference type="Rhea" id="RHEA-COMP:9863"/>
        <dbReference type="Rhea" id="RHEA-COMP:11604"/>
        <dbReference type="ChEBI" id="CHEBI:15377"/>
        <dbReference type="ChEBI" id="CHEBI:29999"/>
        <dbReference type="ChEBI" id="CHEBI:43474"/>
        <dbReference type="ChEBI" id="CHEBI:83421"/>
        <dbReference type="EC" id="3.1.3.16"/>
    </reaction>
</comment>
<dbReference type="GO" id="GO:0004722">
    <property type="term" value="F:protein serine/threonine phosphatase activity"/>
    <property type="evidence" value="ECO:0007669"/>
    <property type="project" value="UniProtKB-EC"/>
</dbReference>
<dbReference type="InterPro" id="IPR036457">
    <property type="entry name" value="PPM-type-like_dom_sf"/>
</dbReference>
<dbReference type="InterPro" id="IPR039123">
    <property type="entry name" value="PPTC7"/>
</dbReference>
<evidence type="ECO:0000313" key="3">
    <source>
        <dbReference type="Proteomes" id="UP000182444"/>
    </source>
</evidence>
<dbReference type="SMART" id="SM00331">
    <property type="entry name" value="PP2C_SIG"/>
    <property type="match status" value="1"/>
</dbReference>
<dbReference type="SMART" id="SM00332">
    <property type="entry name" value="PP2Cc"/>
    <property type="match status" value="1"/>
</dbReference>
<dbReference type="VEuPathDB" id="FungiDB:YALI1_E32445g"/>
<dbReference type="Proteomes" id="UP000182444">
    <property type="component" value="Chromosome 1E"/>
</dbReference>
<dbReference type="Pfam" id="PF07228">
    <property type="entry name" value="SpoIIE"/>
    <property type="match status" value="1"/>
</dbReference>
<dbReference type="EC" id="3.1.3.16" evidence="1"/>
<dbReference type="RefSeq" id="XP_504472.1">
    <property type="nucleotide sequence ID" value="XM_504472.1"/>
</dbReference>
<dbReference type="GO" id="GO:0046872">
    <property type="term" value="F:metal ion binding"/>
    <property type="evidence" value="ECO:0007669"/>
    <property type="project" value="UniProtKB-UniRule"/>
</dbReference>
<comment type="cofactor">
    <cofactor evidence="1">
        <name>Mn(2+)</name>
        <dbReference type="ChEBI" id="CHEBI:29035"/>
    </cofactor>
</comment>
<evidence type="ECO:0000313" key="2">
    <source>
        <dbReference type="EMBL" id="AOW06040.1"/>
    </source>
</evidence>
<dbReference type="FunFam" id="3.60.40.10:FF:000093">
    <property type="entry name" value="Type 2C protein Phosphatase"/>
    <property type="match status" value="1"/>
</dbReference>
<dbReference type="SUPFAM" id="SSF81606">
    <property type="entry name" value="PP2C-like"/>
    <property type="match status" value="1"/>
</dbReference>
<dbReference type="EMBL" id="CP017557">
    <property type="protein sequence ID" value="AOW06040.1"/>
    <property type="molecule type" value="Genomic_DNA"/>
</dbReference>